<sequence length="178" mass="19687">MKQVSHAEALVAALVEREKEDDKELEQLLISQLSHSDGIRGFFVTYLTGETSPADNPTVPIPLQKAMSQVSPEELVPLACMNVVMPTGTMSMHQDPTLSEQSKKTSVRGSRILASLLNGGSPRVKDNCQAILAVATDKDESEADPELIKYWTAFFEKWGYKEPQRKDIALAITEILEE</sequence>
<reference evidence="1" key="1">
    <citation type="submission" date="2020-06" db="EMBL/GenBank/DDBJ databases">
        <authorList>
            <consortium name="Plant Systems Biology data submission"/>
        </authorList>
    </citation>
    <scope>NUCLEOTIDE SEQUENCE</scope>
    <source>
        <strain evidence="1">D6</strain>
    </source>
</reference>
<evidence type="ECO:0000313" key="2">
    <source>
        <dbReference type="Proteomes" id="UP001153069"/>
    </source>
</evidence>
<keyword evidence="2" id="KW-1185">Reference proteome</keyword>
<dbReference type="AlphaFoldDB" id="A0A9N8HL78"/>
<organism evidence="1 2">
    <name type="scientific">Seminavis robusta</name>
    <dbReference type="NCBI Taxonomy" id="568900"/>
    <lineage>
        <taxon>Eukaryota</taxon>
        <taxon>Sar</taxon>
        <taxon>Stramenopiles</taxon>
        <taxon>Ochrophyta</taxon>
        <taxon>Bacillariophyta</taxon>
        <taxon>Bacillariophyceae</taxon>
        <taxon>Bacillariophycidae</taxon>
        <taxon>Naviculales</taxon>
        <taxon>Naviculaceae</taxon>
        <taxon>Seminavis</taxon>
    </lineage>
</organism>
<protein>
    <submittedName>
        <fullName evidence="1">Uncharacterized protein</fullName>
    </submittedName>
</protein>
<name>A0A9N8HL78_9STRA</name>
<comment type="caution">
    <text evidence="1">The sequence shown here is derived from an EMBL/GenBank/DDBJ whole genome shotgun (WGS) entry which is preliminary data.</text>
</comment>
<evidence type="ECO:0000313" key="1">
    <source>
        <dbReference type="EMBL" id="CAB9519323.1"/>
    </source>
</evidence>
<dbReference type="Proteomes" id="UP001153069">
    <property type="component" value="Unassembled WGS sequence"/>
</dbReference>
<accession>A0A9N8HL78</accession>
<dbReference type="EMBL" id="CAICTM010001006">
    <property type="protein sequence ID" value="CAB9519323.1"/>
    <property type="molecule type" value="Genomic_DNA"/>
</dbReference>
<proteinExistence type="predicted"/>
<gene>
    <name evidence="1" type="ORF">SEMRO_1008_G230600.1</name>
</gene>
<dbReference type="OrthoDB" id="46191at2759"/>